<name>A0ACB5RFJ2_9CLOT</name>
<evidence type="ECO:0000313" key="2">
    <source>
        <dbReference type="Proteomes" id="UP001058074"/>
    </source>
</evidence>
<accession>A0ACB5RFJ2</accession>
<reference evidence="1" key="1">
    <citation type="journal article" date="2025" name="Int. J. Syst. Evol. Microbiol.">
        <title>Inconstantimicrobium mannanitabidum sp. nov., a novel member of the family Clostridiaceae isolated from anoxic soil under the treatment of reductive soil disinfestation.</title>
        <authorList>
            <person name="Ueki A."/>
            <person name="Tonouchi A."/>
            <person name="Honma S."/>
            <person name="Kaku N."/>
            <person name="Ueki K."/>
        </authorList>
    </citation>
    <scope>NUCLEOTIDE SEQUENCE</scope>
    <source>
        <strain evidence="1">TW13</strain>
    </source>
</reference>
<comment type="caution">
    <text evidence="1">The sequence shown here is derived from an EMBL/GenBank/DDBJ whole genome shotgun (WGS) entry which is preliminary data.</text>
</comment>
<proteinExistence type="predicted"/>
<keyword evidence="2" id="KW-1185">Reference proteome</keyword>
<sequence>MANKSKLEKKLKDDKKSKKHFRRETKKHGKNRVLSDLKTKHSLLRKLVLTFSLVILCAMVVMTALNFVVVDKNTTADFKKSTDETLTQNKNYVELVNETVMQTAYQIMSNPEITNNVAISYQDENDRVKRYQQAKTVITSFLGTDKTLIGSIELYTATGVVSTEVDAYNAQKDLAVKVQKEDWYTKAMQDPSDGSWRIFDENGKKSLCYIRQAYNADNKTPMGVLKIHVADDIFDKSLKNMDIGKDSKIVIIDSNKKVISSTGSYAVGDEFKTDFISKISLGKSGDFYTDVSGKKHYIIYSALDSNGWTYIAMIPNSSILSSAFSIGKFSIIVLILTLIVCMLVSTIVSLQVSNPIKNFIEKTKNLASGDFSTDNNQKYSIKELNTLSDNFNNMTHSLKDVFVATANLAEESSSGAKELLDFTKQINEKSELVVANISDISDGSSKQASDTMNCAGISNDINEEISSAIELLNKVSTAKENTIEQINVSSQEIDELRKTSSDNAEAMEKVANTISNLNGSTKLILGILKDINAIANETNLLALNASIEAARAGEAGRGFSVVANQIKKLAEQSYNSSKEIESIIKEVNGKINQSMDISDNAMKIFEKEKEQVQYSIKSFNAVADSFNEVASTIEIALNSVKNVESTKDILTVAVESIASISEENTASTEEVAALIQQEARDISKVRELAERFNSQSTNLIEIMDKIKF</sequence>
<evidence type="ECO:0000313" key="1">
    <source>
        <dbReference type="EMBL" id="GKX67824.1"/>
    </source>
</evidence>
<gene>
    <name evidence="1" type="ORF">rsdtw13_30820</name>
</gene>
<organism evidence="1 2">
    <name type="scientific">Inconstantimicrobium mannanitabidum</name>
    <dbReference type="NCBI Taxonomy" id="1604901"/>
    <lineage>
        <taxon>Bacteria</taxon>
        <taxon>Bacillati</taxon>
        <taxon>Bacillota</taxon>
        <taxon>Clostridia</taxon>
        <taxon>Eubacteriales</taxon>
        <taxon>Clostridiaceae</taxon>
        <taxon>Inconstantimicrobium</taxon>
    </lineage>
</organism>
<protein>
    <submittedName>
        <fullName evidence="1">Methyl-accepting chemotaxis protein</fullName>
    </submittedName>
</protein>
<dbReference type="EMBL" id="BROD01000001">
    <property type="protein sequence ID" value="GKX67824.1"/>
    <property type="molecule type" value="Genomic_DNA"/>
</dbReference>
<dbReference type="Proteomes" id="UP001058074">
    <property type="component" value="Unassembled WGS sequence"/>
</dbReference>